<dbReference type="EMBL" id="FONV01000007">
    <property type="protein sequence ID" value="SFF23688.1"/>
    <property type="molecule type" value="Genomic_DNA"/>
</dbReference>
<dbReference type="OrthoDB" id="9902409at2"/>
<dbReference type="Proteomes" id="UP000199645">
    <property type="component" value="Unassembled WGS sequence"/>
</dbReference>
<keyword evidence="2" id="KW-1185">Reference proteome</keyword>
<dbReference type="RefSeq" id="WP_093616474.1">
    <property type="nucleotide sequence ID" value="NZ_BOMT01000047.1"/>
</dbReference>
<reference evidence="1 2" key="1">
    <citation type="submission" date="2016-10" db="EMBL/GenBank/DDBJ databases">
        <authorList>
            <person name="de Groot N.N."/>
        </authorList>
    </citation>
    <scope>NUCLEOTIDE SEQUENCE [LARGE SCALE GENOMIC DNA]</scope>
    <source>
        <strain evidence="1 2">DSM 43019</strain>
    </source>
</reference>
<evidence type="ECO:0000313" key="1">
    <source>
        <dbReference type="EMBL" id="SFF23688.1"/>
    </source>
</evidence>
<sequence length="257" mass="28330">MIQLRNHAGPDNLRTVTPADPAEAYRAADPADCPLFFRGDDPLLQVWIVDDTRCQVVRREGGRWYDLIDSDAAGDVEVLLGGWPSLVPAASVVHRDRGLELLRTTGDLAGCTWRPVPAWVVDRGSSLMRDVVDAHWEQAVDLHWDMMFDDEPGDGVSPGLRGLAWLSGIHNKTMADGLHDAVEAHTPEQLDEAVAFATRVGLHEIAALITFARTAEPSDEHSEQYWHLSGWPERDAGAVLDAIRRDIADDPAHWGLA</sequence>
<dbReference type="AlphaFoldDB" id="A0A1I2H2C3"/>
<organism evidence="1 2">
    <name type="scientific">Actinoplanes philippinensis</name>
    <dbReference type="NCBI Taxonomy" id="35752"/>
    <lineage>
        <taxon>Bacteria</taxon>
        <taxon>Bacillati</taxon>
        <taxon>Actinomycetota</taxon>
        <taxon>Actinomycetes</taxon>
        <taxon>Micromonosporales</taxon>
        <taxon>Micromonosporaceae</taxon>
        <taxon>Actinoplanes</taxon>
    </lineage>
</organism>
<accession>A0A1I2H2C3</accession>
<proteinExistence type="predicted"/>
<name>A0A1I2H2C3_9ACTN</name>
<gene>
    <name evidence="1" type="ORF">SAMN05421541_107395</name>
</gene>
<protein>
    <submittedName>
        <fullName evidence="1">Uncharacterized protein</fullName>
    </submittedName>
</protein>
<evidence type="ECO:0000313" key="2">
    <source>
        <dbReference type="Proteomes" id="UP000199645"/>
    </source>
</evidence>